<evidence type="ECO:0000256" key="4">
    <source>
        <dbReference type="ARBA" id="ARBA00022741"/>
    </source>
</evidence>
<feature type="region of interest" description="Disordered" evidence="8">
    <location>
        <begin position="1"/>
        <end position="88"/>
    </location>
</feature>
<feature type="transmembrane region" description="Helical" evidence="9">
    <location>
        <begin position="529"/>
        <end position="547"/>
    </location>
</feature>
<dbReference type="InterPro" id="IPR043926">
    <property type="entry name" value="ABCG_dom"/>
</dbReference>
<keyword evidence="6 9" id="KW-1133">Transmembrane helix</keyword>
<dbReference type="GO" id="GO:0005524">
    <property type="term" value="F:ATP binding"/>
    <property type="evidence" value="ECO:0007669"/>
    <property type="project" value="UniProtKB-KW"/>
</dbReference>
<evidence type="ECO:0000256" key="7">
    <source>
        <dbReference type="ARBA" id="ARBA00023136"/>
    </source>
</evidence>
<feature type="transmembrane region" description="Helical" evidence="9">
    <location>
        <begin position="775"/>
        <end position="793"/>
    </location>
</feature>
<evidence type="ECO:0000256" key="3">
    <source>
        <dbReference type="ARBA" id="ARBA00022692"/>
    </source>
</evidence>
<evidence type="ECO:0000313" key="11">
    <source>
        <dbReference type="EMBL" id="TFJ81988.1"/>
    </source>
</evidence>
<name>A0A4D9D040_9STRA</name>
<evidence type="ECO:0000313" key="12">
    <source>
        <dbReference type="Proteomes" id="UP000355283"/>
    </source>
</evidence>
<dbReference type="InterPro" id="IPR003439">
    <property type="entry name" value="ABC_transporter-like_ATP-bd"/>
</dbReference>
<keyword evidence="5" id="KW-0067">ATP-binding</keyword>
<dbReference type="PROSITE" id="PS50893">
    <property type="entry name" value="ABC_TRANSPORTER_2"/>
    <property type="match status" value="1"/>
</dbReference>
<dbReference type="GO" id="GO:0016887">
    <property type="term" value="F:ATP hydrolysis activity"/>
    <property type="evidence" value="ECO:0007669"/>
    <property type="project" value="InterPro"/>
</dbReference>
<reference evidence="11 12" key="1">
    <citation type="submission" date="2019-01" db="EMBL/GenBank/DDBJ databases">
        <title>Nuclear Genome Assembly of the Microalgal Biofuel strain Nannochloropsis salina CCMP1776.</title>
        <authorList>
            <person name="Hovde B."/>
        </authorList>
    </citation>
    <scope>NUCLEOTIDE SEQUENCE [LARGE SCALE GENOMIC DNA]</scope>
    <source>
        <strain evidence="11 12">CCMP1776</strain>
    </source>
</reference>
<feature type="compositionally biased region" description="Acidic residues" evidence="8">
    <location>
        <begin position="1"/>
        <end position="10"/>
    </location>
</feature>
<dbReference type="InterPro" id="IPR003593">
    <property type="entry name" value="AAA+_ATPase"/>
</dbReference>
<keyword evidence="2" id="KW-0813">Transport</keyword>
<dbReference type="OrthoDB" id="66620at2759"/>
<evidence type="ECO:0000256" key="6">
    <source>
        <dbReference type="ARBA" id="ARBA00022989"/>
    </source>
</evidence>
<evidence type="ECO:0000256" key="5">
    <source>
        <dbReference type="ARBA" id="ARBA00022840"/>
    </source>
</evidence>
<dbReference type="InterPro" id="IPR017871">
    <property type="entry name" value="ABC_transporter-like_CS"/>
</dbReference>
<dbReference type="Proteomes" id="UP000355283">
    <property type="component" value="Unassembled WGS sequence"/>
</dbReference>
<dbReference type="Gene3D" id="3.40.50.300">
    <property type="entry name" value="P-loop containing nucleotide triphosphate hydrolases"/>
    <property type="match status" value="1"/>
</dbReference>
<feature type="region of interest" description="Disordered" evidence="8">
    <location>
        <begin position="473"/>
        <end position="494"/>
    </location>
</feature>
<evidence type="ECO:0000256" key="8">
    <source>
        <dbReference type="SAM" id="MobiDB-lite"/>
    </source>
</evidence>
<accession>A0A4D9D040</accession>
<feature type="transmembrane region" description="Helical" evidence="9">
    <location>
        <begin position="643"/>
        <end position="665"/>
    </location>
</feature>
<keyword evidence="12" id="KW-1185">Reference proteome</keyword>
<dbReference type="Pfam" id="PF00005">
    <property type="entry name" value="ABC_tran"/>
    <property type="match status" value="1"/>
</dbReference>
<keyword evidence="4" id="KW-0547">Nucleotide-binding</keyword>
<dbReference type="GO" id="GO:0140359">
    <property type="term" value="F:ABC-type transporter activity"/>
    <property type="evidence" value="ECO:0007669"/>
    <property type="project" value="InterPro"/>
</dbReference>
<feature type="compositionally biased region" description="Low complexity" evidence="8">
    <location>
        <begin position="70"/>
        <end position="79"/>
    </location>
</feature>
<dbReference type="PANTHER" id="PTHR48041">
    <property type="entry name" value="ABC TRANSPORTER G FAMILY MEMBER 28"/>
    <property type="match status" value="1"/>
</dbReference>
<dbReference type="InterPro" id="IPR050352">
    <property type="entry name" value="ABCG_transporters"/>
</dbReference>
<dbReference type="PANTHER" id="PTHR48041:SF139">
    <property type="entry name" value="PROTEIN SCARLET"/>
    <property type="match status" value="1"/>
</dbReference>
<evidence type="ECO:0000256" key="2">
    <source>
        <dbReference type="ARBA" id="ARBA00022448"/>
    </source>
</evidence>
<feature type="compositionally biased region" description="Basic and acidic residues" evidence="8">
    <location>
        <begin position="485"/>
        <end position="494"/>
    </location>
</feature>
<dbReference type="Pfam" id="PF01061">
    <property type="entry name" value="ABC2_membrane"/>
    <property type="match status" value="1"/>
</dbReference>
<feature type="domain" description="ABC transporter" evidence="10">
    <location>
        <begin position="118"/>
        <end position="358"/>
    </location>
</feature>
<dbReference type="EMBL" id="SDOX01000121">
    <property type="protein sequence ID" value="TFJ81988.1"/>
    <property type="molecule type" value="Genomic_DNA"/>
</dbReference>
<evidence type="ECO:0000259" key="10">
    <source>
        <dbReference type="PROSITE" id="PS50893"/>
    </source>
</evidence>
<evidence type="ECO:0000256" key="1">
    <source>
        <dbReference type="ARBA" id="ARBA00004141"/>
    </source>
</evidence>
<organism evidence="11 12">
    <name type="scientific">Nannochloropsis salina CCMP1776</name>
    <dbReference type="NCBI Taxonomy" id="1027361"/>
    <lineage>
        <taxon>Eukaryota</taxon>
        <taxon>Sar</taxon>
        <taxon>Stramenopiles</taxon>
        <taxon>Ochrophyta</taxon>
        <taxon>Eustigmatophyceae</taxon>
        <taxon>Eustigmatales</taxon>
        <taxon>Monodopsidaceae</taxon>
        <taxon>Microchloropsis</taxon>
        <taxon>Microchloropsis salina</taxon>
    </lineage>
</organism>
<dbReference type="PROSITE" id="PS00211">
    <property type="entry name" value="ABC_TRANSPORTER_1"/>
    <property type="match status" value="1"/>
</dbReference>
<comment type="caution">
    <text evidence="11">The sequence shown here is derived from an EMBL/GenBank/DDBJ whole genome shotgun (WGS) entry which is preliminary data.</text>
</comment>
<keyword evidence="3 9" id="KW-0812">Transmembrane</keyword>
<comment type="subcellular location">
    <subcellularLocation>
        <location evidence="1">Membrane</location>
        <topology evidence="1">Multi-pass membrane protein</topology>
    </subcellularLocation>
</comment>
<feature type="transmembrane region" description="Helical" evidence="9">
    <location>
        <begin position="567"/>
        <end position="586"/>
    </location>
</feature>
<feature type="transmembrane region" description="Helical" evidence="9">
    <location>
        <begin position="607"/>
        <end position="631"/>
    </location>
</feature>
<protein>
    <recommendedName>
        <fullName evidence="10">ABC transporter domain-containing protein</fullName>
    </recommendedName>
</protein>
<dbReference type="Pfam" id="PF19055">
    <property type="entry name" value="ABC2_membrane_7"/>
    <property type="match status" value="1"/>
</dbReference>
<evidence type="ECO:0000256" key="9">
    <source>
        <dbReference type="SAM" id="Phobius"/>
    </source>
</evidence>
<sequence length="803" mass="86424">MAPNAADEEDRPSPPLLVVSEPRSSSPSADCTPSPGHILPVEPSTSHHHHRHKSASPGKCSDGSEGISVESTASTSAASRTREEEEAIGRDHCLVTSLAWDVTYSIAETKGQPGGRWFPCPSRSGKKRKKKVILHSIVGQAEAGDLLAVMGPSGCGKSTFLSCLALRDQTFRGQIYLNEAPARKQYLSMVGFVDQHDLFYPTQTVREHLEFHAMVRLGAQVRTSAKMARIQEVLIELNLSHVSHTYIGGGRSAVRGLSGGERRRLSFATEMLSNPSIVIADEATTGLDASMAKSVCRVLRGMADSGRLVVASIHQPSSQTFSTFTHLMLLAGHGHIAYHGPTANLLAYLASVGLQCPPYHNMADFAVRCVAVPPGEGAEEAAARVVKLCTAYTESELAQQNQAWKFKPNFHPVPPEATPTHAGGVNRSHKYQHLGPGGVGEEDSVEEGRMDPIMAMTAGHPSLQSLTVLERDAAESLEGPHPPPKRGDGRGGRGHEKVFAREYNASWTTQFGYSLVRQLQALQRDKKMSLARCFVGVGTGLVIGLAFRGPKGREFAQGGITDTLGLMLTSAIFLLITNFFQVAFTLPGELQVFFRERLAGVNRVSTYYVAHVVQSFAFLLVWTLAFCLVTFPLALNGLTLRQLAVFFLTVTLSNIASTALGYVVAISTRNEAVALALVPPISLPMALFAGFLVELNTVPSFLAWLQHLSIVKYTLHALVLEAFAGQDIHCPPSLSHPGEGSDGGGLPGGARCVYPSTPSVLRRCSADQHTLEENLIMLAGLGIGLLLLGYLVLARQAMTVKVR</sequence>
<feature type="compositionally biased region" description="Polar residues" evidence="8">
    <location>
        <begin position="22"/>
        <end position="31"/>
    </location>
</feature>
<dbReference type="AlphaFoldDB" id="A0A4D9D040"/>
<dbReference type="SMART" id="SM00382">
    <property type="entry name" value="AAA"/>
    <property type="match status" value="1"/>
</dbReference>
<gene>
    <name evidence="11" type="ORF">NSK_006656</name>
</gene>
<dbReference type="GO" id="GO:0005886">
    <property type="term" value="C:plasma membrane"/>
    <property type="evidence" value="ECO:0007669"/>
    <property type="project" value="TreeGrafter"/>
</dbReference>
<dbReference type="SUPFAM" id="SSF52540">
    <property type="entry name" value="P-loop containing nucleoside triphosphate hydrolases"/>
    <property type="match status" value="1"/>
</dbReference>
<keyword evidence="7 9" id="KW-0472">Membrane</keyword>
<dbReference type="InterPro" id="IPR013525">
    <property type="entry name" value="ABC2_TM"/>
</dbReference>
<dbReference type="InterPro" id="IPR027417">
    <property type="entry name" value="P-loop_NTPase"/>
</dbReference>
<proteinExistence type="predicted"/>
<feature type="transmembrane region" description="Helical" evidence="9">
    <location>
        <begin position="672"/>
        <end position="693"/>
    </location>
</feature>